<accession>A0A3N4NLC1</accession>
<dbReference type="InterPro" id="IPR041963">
    <property type="entry name" value="BsuBI/PstI_C_sf"/>
</dbReference>
<dbReference type="OrthoDB" id="9798907at2"/>
<evidence type="ECO:0000313" key="1">
    <source>
        <dbReference type="EMBL" id="RPD94006.1"/>
    </source>
</evidence>
<protein>
    <submittedName>
        <fullName evidence="1">Uncharacterized protein</fullName>
    </submittedName>
</protein>
<proteinExistence type="predicted"/>
<gene>
    <name evidence="1" type="ORF">BBB56_21870</name>
</gene>
<dbReference type="Proteomes" id="UP000281332">
    <property type="component" value="Unassembled WGS sequence"/>
</dbReference>
<evidence type="ECO:0000313" key="2">
    <source>
        <dbReference type="Proteomes" id="UP000281332"/>
    </source>
</evidence>
<keyword evidence="2" id="KW-1185">Reference proteome</keyword>
<reference evidence="1 2" key="1">
    <citation type="submission" date="2018-11" db="EMBL/GenBank/DDBJ databases">
        <title>Whole genome sequencing of Pantoea sp. RIT388.</title>
        <authorList>
            <person name="Gan H.M."/>
            <person name="Hudson A.O."/>
        </authorList>
    </citation>
    <scope>NUCLEOTIDE SEQUENCE [LARGE SCALE GENOMIC DNA]</scope>
    <source>
        <strain evidence="1 2">RIT388</strain>
    </source>
</reference>
<comment type="caution">
    <text evidence="1">The sequence shown here is derived from an EMBL/GenBank/DDBJ whole genome shotgun (WGS) entry which is preliminary data.</text>
</comment>
<dbReference type="Gene3D" id="3.40.1350.80">
    <property type="match status" value="1"/>
</dbReference>
<dbReference type="EMBL" id="RMVG01000027">
    <property type="protein sequence ID" value="RPD94006.1"/>
    <property type="molecule type" value="Genomic_DNA"/>
</dbReference>
<sequence length="63" mass="7092">MKDNNDYLETVQQVIMTVFPNRPVTGPCLGEIARKTTAWRAGASSHLVHFNNARFLRPHPTEG</sequence>
<dbReference type="AlphaFoldDB" id="A0A3N4NLC1"/>
<name>A0A3N4NLC1_9GAMM</name>
<organism evidence="1 2">
    <name type="scientific">Candidatus Pantoea deserta</name>
    <dbReference type="NCBI Taxonomy" id="1869313"/>
    <lineage>
        <taxon>Bacteria</taxon>
        <taxon>Pseudomonadati</taxon>
        <taxon>Pseudomonadota</taxon>
        <taxon>Gammaproteobacteria</taxon>
        <taxon>Enterobacterales</taxon>
        <taxon>Erwiniaceae</taxon>
        <taxon>Pantoea</taxon>
    </lineage>
</organism>